<dbReference type="GeneTree" id="ENSGT00530000063770"/>
<dbReference type="PANTHER" id="PTHR15215">
    <property type="entry name" value="CABIT DOMAIN-CONTAINING PROTEIN"/>
    <property type="match status" value="1"/>
</dbReference>
<dbReference type="GO" id="GO:0005737">
    <property type="term" value="C:cytoplasm"/>
    <property type="evidence" value="ECO:0007669"/>
    <property type="project" value="TreeGrafter"/>
</dbReference>
<evidence type="ECO:0000259" key="3">
    <source>
        <dbReference type="Pfam" id="PF12736"/>
    </source>
</evidence>
<sequence length="603" mass="68394">MGTHPVMSRSNCVLMQDMTFSQIHRHSTISTHTSWVSKRSEIFFSFFFFFKKKKKPFLPSFLLLTLSGLFRLVLEERPYSTVQEIVDVIPVEPNANSSFSFTCHHELRLEDCVVRAGEVLTILLLEQQEGREPRLRCRVEGRQGASSEVLLPISCCGQFYEHKNSHAYSLRTIVAKPRLLNRHFYHLSAKVSGGPFRISPIYQVQAIMHLRKNVVNFPSSLEVDVVDVTEQSRDITFVTPLTLAEVMSQPQQSFPTMAEVLEGLEAKPLLKCHWSKGLQKGQQLVLHGCRDSAMVLASTLPGKRAQQHFLISLRYGGRLRLRPREFAAVYELHVAARRMPGLTVTASKHSETLEEGLNSLSAGDQLEVLRSQTVELPGDGRKQVTEVLVYEEKSEEVYLPMYLEGPFVEKIKDKKKYSLANMIQRFALPLDVKVATRDTDLQSDPLADFPALRLKEAVMEPVVVASLPSKPLECFELPSRWLKLALCLSEDPLPWAKRPPPKVCCETVIELTEAFYYEFHKLSGECDAPPPLPPKRPVEPLKQTSRTTAKDKKKSPLKHKGCPTVLLLPQLPPFLSHAAKSSDEDYEVIDKNMRKAQESIMFY</sequence>
<keyword evidence="5" id="KW-1185">Reference proteome</keyword>
<protein>
    <submittedName>
        <fullName evidence="4">Thymocyte selection associated family member 2</fullName>
    </submittedName>
</protein>
<proteinExistence type="inferred from homology"/>
<feature type="region of interest" description="Disordered" evidence="2">
    <location>
        <begin position="528"/>
        <end position="560"/>
    </location>
</feature>
<dbReference type="OrthoDB" id="9030353at2759"/>
<accession>A0A8C9VJ98</accession>
<reference evidence="4 5" key="1">
    <citation type="submission" date="2019-04" db="EMBL/GenBank/DDBJ databases">
        <authorList>
            <consortium name="Wellcome Sanger Institute Data Sharing"/>
        </authorList>
    </citation>
    <scope>NUCLEOTIDE SEQUENCE [LARGE SCALE GENOMIC DNA]</scope>
</reference>
<evidence type="ECO:0000256" key="2">
    <source>
        <dbReference type="SAM" id="MobiDB-lite"/>
    </source>
</evidence>
<feature type="compositionally biased region" description="Basic residues" evidence="2">
    <location>
        <begin position="551"/>
        <end position="560"/>
    </location>
</feature>
<comment type="similarity">
    <text evidence="1">Belongs to the themis family.</text>
</comment>
<evidence type="ECO:0000313" key="4">
    <source>
        <dbReference type="Ensembl" id="ENSSFOP00015058997.1"/>
    </source>
</evidence>
<dbReference type="GO" id="GO:0050852">
    <property type="term" value="P:T cell receptor signaling pathway"/>
    <property type="evidence" value="ECO:0007669"/>
    <property type="project" value="TreeGrafter"/>
</dbReference>
<evidence type="ECO:0000313" key="5">
    <source>
        <dbReference type="Proteomes" id="UP000694397"/>
    </source>
</evidence>
<dbReference type="AlphaFoldDB" id="A0A8C9VJ98"/>
<dbReference type="InterPro" id="IPR025946">
    <property type="entry name" value="CABIT_dom"/>
</dbReference>
<reference evidence="4" key="3">
    <citation type="submission" date="2025-09" db="UniProtKB">
        <authorList>
            <consortium name="Ensembl"/>
        </authorList>
    </citation>
    <scope>IDENTIFICATION</scope>
</reference>
<dbReference type="Proteomes" id="UP000694397">
    <property type="component" value="Chromosome 19"/>
</dbReference>
<name>A0A8C9VJ98_SCLFO</name>
<organism evidence="4 5">
    <name type="scientific">Scleropages formosus</name>
    <name type="common">Asian bonytongue</name>
    <name type="synonym">Osteoglossum formosum</name>
    <dbReference type="NCBI Taxonomy" id="113540"/>
    <lineage>
        <taxon>Eukaryota</taxon>
        <taxon>Metazoa</taxon>
        <taxon>Chordata</taxon>
        <taxon>Craniata</taxon>
        <taxon>Vertebrata</taxon>
        <taxon>Euteleostomi</taxon>
        <taxon>Actinopterygii</taxon>
        <taxon>Neopterygii</taxon>
        <taxon>Teleostei</taxon>
        <taxon>Osteoglossocephala</taxon>
        <taxon>Osteoglossomorpha</taxon>
        <taxon>Osteoglossiformes</taxon>
        <taxon>Osteoglossidae</taxon>
        <taxon>Scleropages</taxon>
    </lineage>
</organism>
<dbReference type="PANTHER" id="PTHR15215:SF2">
    <property type="entry name" value="PROTEIN THEMIS2"/>
    <property type="match status" value="1"/>
</dbReference>
<dbReference type="Ensembl" id="ENSSFOT00015072814.1">
    <property type="protein sequence ID" value="ENSSFOP00015058997.1"/>
    <property type="gene ID" value="ENSSFOG00015033321.1"/>
</dbReference>
<dbReference type="Pfam" id="PF12736">
    <property type="entry name" value="CABIT"/>
    <property type="match status" value="2"/>
</dbReference>
<feature type="domain" description="CABIT" evidence="3">
    <location>
        <begin position="254"/>
        <end position="466"/>
    </location>
</feature>
<feature type="domain" description="CABIT" evidence="3">
    <location>
        <begin position="64"/>
        <end position="233"/>
    </location>
</feature>
<evidence type="ECO:0000256" key="1">
    <source>
        <dbReference type="ARBA" id="ARBA00006414"/>
    </source>
</evidence>
<dbReference type="InterPro" id="IPR039671">
    <property type="entry name" value="THEMIS"/>
</dbReference>
<gene>
    <name evidence="4" type="primary">THEMIS2</name>
</gene>
<dbReference type="GO" id="GO:0005634">
    <property type="term" value="C:nucleus"/>
    <property type="evidence" value="ECO:0007669"/>
    <property type="project" value="TreeGrafter"/>
</dbReference>
<reference evidence="4" key="2">
    <citation type="submission" date="2025-08" db="UniProtKB">
        <authorList>
            <consortium name="Ensembl"/>
        </authorList>
    </citation>
    <scope>IDENTIFICATION</scope>
</reference>